<name>A0ABQ0A3S3_9GAMM</name>
<comment type="caution">
    <text evidence="4">The sequence shown here is derived from an EMBL/GenBank/DDBJ whole genome shotgun (WGS) entry which is preliminary data.</text>
</comment>
<dbReference type="InterPro" id="IPR045853">
    <property type="entry name" value="Pep_chain_release_fac_I_sf"/>
</dbReference>
<feature type="compositionally biased region" description="Basic residues" evidence="2">
    <location>
        <begin position="112"/>
        <end position="122"/>
    </location>
</feature>
<dbReference type="PANTHER" id="PTHR47814">
    <property type="entry name" value="PEPTIDYL-TRNA HYDROLASE ARFB"/>
    <property type="match status" value="1"/>
</dbReference>
<reference evidence="4 5" key="1">
    <citation type="submission" date="2024-04" db="EMBL/GenBank/DDBJ databases">
        <title>Draft genome sequence of Sessilibacter corallicola NBRC 116591.</title>
        <authorList>
            <person name="Miyakawa T."/>
            <person name="Kusuya Y."/>
            <person name="Miura T."/>
        </authorList>
    </citation>
    <scope>NUCLEOTIDE SEQUENCE [LARGE SCALE GENOMIC DNA]</scope>
    <source>
        <strain evidence="4 5">KU-00831-HH</strain>
    </source>
</reference>
<feature type="region of interest" description="Disordered" evidence="2">
    <location>
        <begin position="112"/>
        <end position="143"/>
    </location>
</feature>
<evidence type="ECO:0000256" key="1">
    <source>
        <dbReference type="ARBA" id="ARBA00010835"/>
    </source>
</evidence>
<evidence type="ECO:0000259" key="3">
    <source>
        <dbReference type="PROSITE" id="PS00745"/>
    </source>
</evidence>
<dbReference type="PANTHER" id="PTHR47814:SF1">
    <property type="entry name" value="PEPTIDYL-TRNA HYDROLASE ARFB"/>
    <property type="match status" value="1"/>
</dbReference>
<dbReference type="Gene3D" id="3.30.160.20">
    <property type="match status" value="1"/>
</dbReference>
<organism evidence="4 5">
    <name type="scientific">Sessilibacter corallicola</name>
    <dbReference type="NCBI Taxonomy" id="2904075"/>
    <lineage>
        <taxon>Bacteria</taxon>
        <taxon>Pseudomonadati</taxon>
        <taxon>Pseudomonadota</taxon>
        <taxon>Gammaproteobacteria</taxon>
        <taxon>Cellvibrionales</taxon>
        <taxon>Cellvibrionaceae</taxon>
        <taxon>Sessilibacter</taxon>
    </lineage>
</organism>
<dbReference type="NCBIfam" id="NF006718">
    <property type="entry name" value="PRK09256.1"/>
    <property type="match status" value="1"/>
</dbReference>
<evidence type="ECO:0000256" key="2">
    <source>
        <dbReference type="SAM" id="MobiDB-lite"/>
    </source>
</evidence>
<sequence length="143" mass="16216">MSEFSEGIVISRNIIINVADCSVTHIRASGAGGQNVNKVSSAIHLKFNVLTSTIPEEIKTRLMNLTDQRISKDGVITIKAQEFRTQEKNRDAAFRRLQFLIKSVLIKPKKRIATKPTRSSKLKRLESKGKRSKVKVNRKKVDW</sequence>
<dbReference type="InterPro" id="IPR000352">
    <property type="entry name" value="Pep_chain_release_fac_I"/>
</dbReference>
<dbReference type="RefSeq" id="WP_353301273.1">
    <property type="nucleotide sequence ID" value="NZ_BAABWN010000001.1"/>
</dbReference>
<keyword evidence="5" id="KW-1185">Reference proteome</keyword>
<dbReference type="Pfam" id="PF00472">
    <property type="entry name" value="RF-1"/>
    <property type="match status" value="1"/>
</dbReference>
<dbReference type="Proteomes" id="UP001465153">
    <property type="component" value="Unassembled WGS sequence"/>
</dbReference>
<accession>A0ABQ0A3S3</accession>
<keyword evidence="4" id="KW-0378">Hydrolase</keyword>
<proteinExistence type="inferred from homology"/>
<comment type="similarity">
    <text evidence="1">Belongs to the prokaryotic/mitochondrial release factor family.</text>
</comment>
<dbReference type="SUPFAM" id="SSF75620">
    <property type="entry name" value="Release factor"/>
    <property type="match status" value="1"/>
</dbReference>
<feature type="domain" description="Prokaryotic-type class I peptide chain release factors" evidence="3">
    <location>
        <begin position="27"/>
        <end position="43"/>
    </location>
</feature>
<gene>
    <name evidence="4" type="primary">arfB</name>
    <name evidence="4" type="ORF">NBRC116591_01030</name>
</gene>
<dbReference type="PROSITE" id="PS00745">
    <property type="entry name" value="RF_PROK_I"/>
    <property type="match status" value="1"/>
</dbReference>
<evidence type="ECO:0000313" key="4">
    <source>
        <dbReference type="EMBL" id="GAA6166293.1"/>
    </source>
</evidence>
<dbReference type="EMBL" id="BAABWN010000001">
    <property type="protein sequence ID" value="GAA6166293.1"/>
    <property type="molecule type" value="Genomic_DNA"/>
</dbReference>
<protein>
    <submittedName>
        <fullName evidence="4">Alternative ribosome rescue aminoacyl-tRNA hydrolase ArfB</fullName>
    </submittedName>
</protein>
<feature type="compositionally biased region" description="Basic residues" evidence="2">
    <location>
        <begin position="130"/>
        <end position="143"/>
    </location>
</feature>
<dbReference type="GO" id="GO:0016787">
    <property type="term" value="F:hydrolase activity"/>
    <property type="evidence" value="ECO:0007669"/>
    <property type="project" value="UniProtKB-KW"/>
</dbReference>
<evidence type="ECO:0000313" key="5">
    <source>
        <dbReference type="Proteomes" id="UP001465153"/>
    </source>
</evidence>